<sequence length="312" mass="34516">LDPWTDSDVLLVLQQTPDLDRLSISSWTNIPDASFLQHLPRLCPHLTSLALFDTNITQHTMDALGHYGPQLTELTLSGCRHLGPDTFSAFSKRCGLTSLRIELFDMGDPVSEKVIQDLTYGSGFGDLVQLTLGSRTFDSDFIDDLLFSSAAAAASGKGWPHLDKLIIYKYIPQDGGSSRLVPFLQSHPGLKELSLVLGRYDDTLLHALATLQPPPPHLTHLELDFARNISAGAVRRLVQQWPMLRSVTLLHCDMTPAMFPEAGKESHYGTLTDVTVEYLDVDAIHKVRQGGYVSTSDACNNNKKKIYLEMAL</sequence>
<name>A0A1X2I169_9FUNG</name>
<dbReference type="Gene3D" id="3.80.10.10">
    <property type="entry name" value="Ribonuclease Inhibitor"/>
    <property type="match status" value="1"/>
</dbReference>
<dbReference type="SUPFAM" id="SSF52047">
    <property type="entry name" value="RNI-like"/>
    <property type="match status" value="1"/>
</dbReference>
<dbReference type="AlphaFoldDB" id="A0A1X2I169"/>
<gene>
    <name evidence="1" type="ORF">BCR42DRAFT_426459</name>
</gene>
<dbReference type="PANTHER" id="PTHR13318">
    <property type="entry name" value="PARTNER OF PAIRED, ISOFORM B-RELATED"/>
    <property type="match status" value="1"/>
</dbReference>
<feature type="non-terminal residue" evidence="1">
    <location>
        <position position="1"/>
    </location>
</feature>
<evidence type="ECO:0000313" key="2">
    <source>
        <dbReference type="Proteomes" id="UP000193560"/>
    </source>
</evidence>
<dbReference type="GO" id="GO:0031146">
    <property type="term" value="P:SCF-dependent proteasomal ubiquitin-dependent protein catabolic process"/>
    <property type="evidence" value="ECO:0007669"/>
    <property type="project" value="TreeGrafter"/>
</dbReference>
<dbReference type="EMBL" id="MCGE01000036">
    <property type="protein sequence ID" value="ORZ07170.1"/>
    <property type="molecule type" value="Genomic_DNA"/>
</dbReference>
<dbReference type="STRING" id="90262.A0A1X2I169"/>
<evidence type="ECO:0008006" key="3">
    <source>
        <dbReference type="Google" id="ProtNLM"/>
    </source>
</evidence>
<evidence type="ECO:0000313" key="1">
    <source>
        <dbReference type="EMBL" id="ORZ07170.1"/>
    </source>
</evidence>
<organism evidence="1 2">
    <name type="scientific">Absidia repens</name>
    <dbReference type="NCBI Taxonomy" id="90262"/>
    <lineage>
        <taxon>Eukaryota</taxon>
        <taxon>Fungi</taxon>
        <taxon>Fungi incertae sedis</taxon>
        <taxon>Mucoromycota</taxon>
        <taxon>Mucoromycotina</taxon>
        <taxon>Mucoromycetes</taxon>
        <taxon>Mucorales</taxon>
        <taxon>Cunninghamellaceae</taxon>
        <taxon>Absidia</taxon>
    </lineage>
</organism>
<proteinExistence type="predicted"/>
<dbReference type="PANTHER" id="PTHR13318:SF190">
    <property type="entry name" value="PARTNER OF PAIRED, ISOFORM B"/>
    <property type="match status" value="1"/>
</dbReference>
<dbReference type="GO" id="GO:0019005">
    <property type="term" value="C:SCF ubiquitin ligase complex"/>
    <property type="evidence" value="ECO:0007669"/>
    <property type="project" value="TreeGrafter"/>
</dbReference>
<protein>
    <recommendedName>
        <fullName evidence="3">F-box domain-containing protein</fullName>
    </recommendedName>
</protein>
<feature type="non-terminal residue" evidence="1">
    <location>
        <position position="312"/>
    </location>
</feature>
<reference evidence="1 2" key="1">
    <citation type="submission" date="2016-07" db="EMBL/GenBank/DDBJ databases">
        <title>Pervasive Adenine N6-methylation of Active Genes in Fungi.</title>
        <authorList>
            <consortium name="DOE Joint Genome Institute"/>
            <person name="Mondo S.J."/>
            <person name="Dannebaum R.O."/>
            <person name="Kuo R.C."/>
            <person name="Labutti K."/>
            <person name="Haridas S."/>
            <person name="Kuo A."/>
            <person name="Salamov A."/>
            <person name="Ahrendt S.R."/>
            <person name="Lipzen A."/>
            <person name="Sullivan W."/>
            <person name="Andreopoulos W.B."/>
            <person name="Clum A."/>
            <person name="Lindquist E."/>
            <person name="Daum C."/>
            <person name="Ramamoorthy G.K."/>
            <person name="Gryganskyi A."/>
            <person name="Culley D."/>
            <person name="Magnuson J.K."/>
            <person name="James T.Y."/>
            <person name="O'Malley M.A."/>
            <person name="Stajich J.E."/>
            <person name="Spatafora J.W."/>
            <person name="Visel A."/>
            <person name="Grigoriev I.V."/>
        </authorList>
    </citation>
    <scope>NUCLEOTIDE SEQUENCE [LARGE SCALE GENOMIC DNA]</scope>
    <source>
        <strain evidence="1 2">NRRL 1336</strain>
    </source>
</reference>
<dbReference type="OrthoDB" id="10257471at2759"/>
<keyword evidence="2" id="KW-1185">Reference proteome</keyword>
<accession>A0A1X2I169</accession>
<dbReference type="Proteomes" id="UP000193560">
    <property type="component" value="Unassembled WGS sequence"/>
</dbReference>
<comment type="caution">
    <text evidence="1">The sequence shown here is derived from an EMBL/GenBank/DDBJ whole genome shotgun (WGS) entry which is preliminary data.</text>
</comment>
<dbReference type="InterPro" id="IPR032675">
    <property type="entry name" value="LRR_dom_sf"/>
</dbReference>